<comment type="caution">
    <text evidence="2">The sequence shown here is derived from an EMBL/GenBank/DDBJ whole genome shotgun (WGS) entry which is preliminary data.</text>
</comment>
<dbReference type="PROSITE" id="PS50097">
    <property type="entry name" value="BTB"/>
    <property type="match status" value="1"/>
</dbReference>
<protein>
    <recommendedName>
        <fullName evidence="1">BTB domain-containing protein</fullName>
    </recommendedName>
</protein>
<gene>
    <name evidence="2" type="ORF">HGRIS_013817</name>
</gene>
<proteinExistence type="predicted"/>
<feature type="domain" description="BTB" evidence="1">
    <location>
        <begin position="30"/>
        <end position="96"/>
    </location>
</feature>
<keyword evidence="3" id="KW-1185">Reference proteome</keyword>
<evidence type="ECO:0000313" key="2">
    <source>
        <dbReference type="EMBL" id="KAL0947734.1"/>
    </source>
</evidence>
<dbReference type="SUPFAM" id="SSF54695">
    <property type="entry name" value="POZ domain"/>
    <property type="match status" value="1"/>
</dbReference>
<evidence type="ECO:0000313" key="3">
    <source>
        <dbReference type="Proteomes" id="UP001556367"/>
    </source>
</evidence>
<dbReference type="InterPro" id="IPR011333">
    <property type="entry name" value="SKP1/BTB/POZ_sf"/>
</dbReference>
<dbReference type="EMBL" id="JASNQZ010000015">
    <property type="protein sequence ID" value="KAL0947734.1"/>
    <property type="molecule type" value="Genomic_DNA"/>
</dbReference>
<dbReference type="InterPro" id="IPR000210">
    <property type="entry name" value="BTB/POZ_dom"/>
</dbReference>
<dbReference type="Pfam" id="PF00651">
    <property type="entry name" value="BTB"/>
    <property type="match status" value="1"/>
</dbReference>
<dbReference type="Proteomes" id="UP001556367">
    <property type="component" value="Unassembled WGS sequence"/>
</dbReference>
<name>A0ABR3IWJ0_9AGAR</name>
<organism evidence="2 3">
    <name type="scientific">Hohenbuehelia grisea</name>
    <dbReference type="NCBI Taxonomy" id="104357"/>
    <lineage>
        <taxon>Eukaryota</taxon>
        <taxon>Fungi</taxon>
        <taxon>Dikarya</taxon>
        <taxon>Basidiomycota</taxon>
        <taxon>Agaricomycotina</taxon>
        <taxon>Agaricomycetes</taxon>
        <taxon>Agaricomycetidae</taxon>
        <taxon>Agaricales</taxon>
        <taxon>Pleurotineae</taxon>
        <taxon>Pleurotaceae</taxon>
        <taxon>Hohenbuehelia</taxon>
    </lineage>
</organism>
<evidence type="ECO:0000259" key="1">
    <source>
        <dbReference type="PROSITE" id="PS50097"/>
    </source>
</evidence>
<dbReference type="SMART" id="SM00225">
    <property type="entry name" value="BTB"/>
    <property type="match status" value="1"/>
</dbReference>
<accession>A0ABR3IWJ0</accession>
<reference evidence="3" key="1">
    <citation type="submission" date="2024-06" db="EMBL/GenBank/DDBJ databases">
        <title>Multi-omics analyses provide insights into the biosynthesis of the anticancer antibiotic pleurotin in Hohenbuehelia grisea.</title>
        <authorList>
            <person name="Weaver J.A."/>
            <person name="Alberti F."/>
        </authorList>
    </citation>
    <scope>NUCLEOTIDE SEQUENCE [LARGE SCALE GENOMIC DNA]</scope>
    <source>
        <strain evidence="3">T-177</strain>
    </source>
</reference>
<sequence>MFASLSPPLKPILKKPPVDKVSERFCAPDADLVIRSSDGVLLRVHRKNLSSFSEVFSSAAQASTATTSTQAPSFQNAVVDLPEDECTLDLLFQYMYRQRHPNLQGLRFQTLEKLAEAAEKYEVFAAMDPCSIHMILIAVISQLRVGRHPLEVFLYAMKHDYPDLADRAAPLLLAFSKKIQKETPTHVRLRWLLYMEAWNNILRTELPALLKCNSCPCAGWDRAQLRTYKKFNFEPRLLADLRWLSETSPAVSPCCLPRLSAIRVGLEEAVKQIPKFSAIKL</sequence>
<dbReference type="Gene3D" id="3.30.710.10">
    <property type="entry name" value="Potassium Channel Kv1.1, Chain A"/>
    <property type="match status" value="1"/>
</dbReference>